<comment type="function">
    <text evidence="5">Subunit of TORC1 and TORC2, which regulate cell growth and survival in response to nutrient and hormonal signals.</text>
</comment>
<accession>A0A5E4QGW2</accession>
<feature type="repeat" description="WD" evidence="4">
    <location>
        <begin position="62"/>
        <end position="96"/>
    </location>
</feature>
<evidence type="ECO:0000313" key="7">
    <source>
        <dbReference type="Proteomes" id="UP000324832"/>
    </source>
</evidence>
<dbReference type="InterPro" id="IPR001680">
    <property type="entry name" value="WD40_rpt"/>
</dbReference>
<dbReference type="Pfam" id="PF00400">
    <property type="entry name" value="WD40"/>
    <property type="match status" value="1"/>
</dbReference>
<keyword evidence="5" id="KW-0963">Cytoplasm</keyword>
<dbReference type="InterPro" id="IPR036322">
    <property type="entry name" value="WD40_repeat_dom_sf"/>
</dbReference>
<dbReference type="GO" id="GO:0005737">
    <property type="term" value="C:cytoplasm"/>
    <property type="evidence" value="ECO:0007669"/>
    <property type="project" value="UniProtKB-SubCell"/>
</dbReference>
<dbReference type="GO" id="GO:0031932">
    <property type="term" value="C:TORC2 complex"/>
    <property type="evidence" value="ECO:0007669"/>
    <property type="project" value="UniProtKB-UniRule"/>
</dbReference>
<evidence type="ECO:0000256" key="1">
    <source>
        <dbReference type="ARBA" id="ARBA00009890"/>
    </source>
</evidence>
<keyword evidence="3 5" id="KW-0677">Repeat</keyword>
<protein>
    <recommendedName>
        <fullName evidence="5">Target of rapamycin complex subunit lst8</fullName>
        <shortName evidence="5">TORC subunit lst8</shortName>
    </recommendedName>
</protein>
<evidence type="ECO:0000256" key="2">
    <source>
        <dbReference type="ARBA" id="ARBA00022574"/>
    </source>
</evidence>
<organism evidence="6 7">
    <name type="scientific">Leptidea sinapis</name>
    <dbReference type="NCBI Taxonomy" id="189913"/>
    <lineage>
        <taxon>Eukaryota</taxon>
        <taxon>Metazoa</taxon>
        <taxon>Ecdysozoa</taxon>
        <taxon>Arthropoda</taxon>
        <taxon>Hexapoda</taxon>
        <taxon>Insecta</taxon>
        <taxon>Pterygota</taxon>
        <taxon>Neoptera</taxon>
        <taxon>Endopterygota</taxon>
        <taxon>Lepidoptera</taxon>
        <taxon>Glossata</taxon>
        <taxon>Ditrysia</taxon>
        <taxon>Papilionoidea</taxon>
        <taxon>Pieridae</taxon>
        <taxon>Dismorphiinae</taxon>
        <taxon>Leptidea</taxon>
    </lineage>
</organism>
<evidence type="ECO:0000256" key="4">
    <source>
        <dbReference type="PROSITE-ProRule" id="PRU00221"/>
    </source>
</evidence>
<evidence type="ECO:0000313" key="6">
    <source>
        <dbReference type="EMBL" id="VVC97520.1"/>
    </source>
</evidence>
<dbReference type="GO" id="GO:0031931">
    <property type="term" value="C:TORC1 complex"/>
    <property type="evidence" value="ECO:0007669"/>
    <property type="project" value="UniProtKB-UniRule"/>
</dbReference>
<dbReference type="SMART" id="SM00320">
    <property type="entry name" value="WD40"/>
    <property type="match status" value="2"/>
</dbReference>
<keyword evidence="2 4" id="KW-0853">WD repeat</keyword>
<gene>
    <name evidence="6" type="ORF">LSINAPIS_LOCUS8777</name>
</gene>
<proteinExistence type="inferred from homology"/>
<dbReference type="Proteomes" id="UP000324832">
    <property type="component" value="Unassembled WGS sequence"/>
</dbReference>
<dbReference type="InterPro" id="IPR019775">
    <property type="entry name" value="WD40_repeat_CS"/>
</dbReference>
<dbReference type="SUPFAM" id="SSF50978">
    <property type="entry name" value="WD40 repeat-like"/>
    <property type="match status" value="1"/>
</dbReference>
<evidence type="ECO:0000256" key="5">
    <source>
        <dbReference type="RuleBase" id="RU369068"/>
    </source>
</evidence>
<name>A0A5E4QGW2_9NEOP</name>
<dbReference type="EMBL" id="FZQP02003222">
    <property type="protein sequence ID" value="VVC97520.1"/>
    <property type="molecule type" value="Genomic_DNA"/>
</dbReference>
<keyword evidence="7" id="KW-1185">Reference proteome</keyword>
<comment type="subcellular location">
    <subcellularLocation>
        <location evidence="5">Cytoplasm</location>
    </subcellularLocation>
</comment>
<dbReference type="PANTHER" id="PTHR19842">
    <property type="entry name" value="G BETA-LIKE PROTEIN GBL"/>
    <property type="match status" value="1"/>
</dbReference>
<comment type="subunit">
    <text evidence="5">Part of TORC1 complex. Part of the TORC2 complex.</text>
</comment>
<dbReference type="PANTHER" id="PTHR19842:SF0">
    <property type="entry name" value="TARGET OF RAPAMYCIN COMPLEX SUBUNIT LST8"/>
    <property type="match status" value="1"/>
</dbReference>
<dbReference type="GO" id="GO:0031929">
    <property type="term" value="P:TOR signaling"/>
    <property type="evidence" value="ECO:0007669"/>
    <property type="project" value="UniProtKB-UniRule"/>
</dbReference>
<dbReference type="InterPro" id="IPR037588">
    <property type="entry name" value="MLST8"/>
</dbReference>
<dbReference type="AlphaFoldDB" id="A0A5E4QGW2"/>
<evidence type="ECO:0000256" key="3">
    <source>
        <dbReference type="ARBA" id="ARBA00022737"/>
    </source>
</evidence>
<comment type="similarity">
    <text evidence="1 5">Belongs to the WD repeat LST8 family.</text>
</comment>
<dbReference type="InterPro" id="IPR015943">
    <property type="entry name" value="WD40/YVTN_repeat-like_dom_sf"/>
</dbReference>
<dbReference type="Gene3D" id="2.130.10.10">
    <property type="entry name" value="YVTN repeat-like/Quinoprotein amine dehydrogenase"/>
    <property type="match status" value="1"/>
</dbReference>
<sequence length="114" mass="13206">MVGGQSGIIHIWDLKTDHNEQLVIGLFDKMLVTTSGDCSAKVWRTKDWTLMRELRHDAQRWVWDAAFTLDSRYLFTGSSDSYARLWNLEKGTLEREYCGHQKPITALAFRDQAV</sequence>
<dbReference type="PROSITE" id="PS50082">
    <property type="entry name" value="WD_REPEATS_2"/>
    <property type="match status" value="1"/>
</dbReference>
<dbReference type="PROSITE" id="PS00678">
    <property type="entry name" value="WD_REPEATS_1"/>
    <property type="match status" value="1"/>
</dbReference>
<reference evidence="6 7" key="1">
    <citation type="submission" date="2017-07" db="EMBL/GenBank/DDBJ databases">
        <authorList>
            <person name="Talla V."/>
            <person name="Backstrom N."/>
        </authorList>
    </citation>
    <scope>NUCLEOTIDE SEQUENCE [LARGE SCALE GENOMIC DNA]</scope>
</reference>
<dbReference type="GO" id="GO:0032956">
    <property type="term" value="P:regulation of actin cytoskeleton organization"/>
    <property type="evidence" value="ECO:0007669"/>
    <property type="project" value="TreeGrafter"/>
</dbReference>